<protein>
    <submittedName>
        <fullName evidence="1">Uncharacterized protein</fullName>
    </submittedName>
</protein>
<dbReference type="Proteomes" id="UP000514713">
    <property type="component" value="Chromosome"/>
</dbReference>
<dbReference type="RefSeq" id="WP_181931972.1">
    <property type="nucleotide sequence ID" value="NZ_CP054698.1"/>
</dbReference>
<sequence length="79" mass="8955">MDETSEFTTTNNVTAQDVAEVIAELEQYRERLIQETTETAKRAKLMRVNVMAKLEPELTKIDSALQELRNQQAALSVSN</sequence>
<name>A0A7D7LD63_9NOSO</name>
<gene>
    <name evidence="1" type="ORF">HUN01_15245</name>
</gene>
<evidence type="ECO:0000313" key="2">
    <source>
        <dbReference type="Proteomes" id="UP000514713"/>
    </source>
</evidence>
<accession>A0A7D7LD63</accession>
<reference evidence="2" key="1">
    <citation type="submission" date="2020-06" db="EMBL/GenBank/DDBJ databases">
        <title>Nostoc edaphicum CCNP1411 genome.</title>
        <authorList>
            <person name="Fidor A."/>
            <person name="Grabski M."/>
            <person name="Gawor J."/>
            <person name="Gromadka R."/>
            <person name="Wegrzyn G."/>
            <person name="Mazur-Marzec H."/>
        </authorList>
    </citation>
    <scope>NUCLEOTIDE SEQUENCE [LARGE SCALE GENOMIC DNA]</scope>
    <source>
        <strain evidence="2">CCNP1411</strain>
    </source>
</reference>
<keyword evidence="2" id="KW-1185">Reference proteome</keyword>
<dbReference type="EMBL" id="CP054698">
    <property type="protein sequence ID" value="QMS88890.1"/>
    <property type="molecule type" value="Genomic_DNA"/>
</dbReference>
<dbReference type="AlphaFoldDB" id="A0A7D7LD63"/>
<evidence type="ECO:0000313" key="1">
    <source>
        <dbReference type="EMBL" id="QMS88890.1"/>
    </source>
</evidence>
<dbReference type="KEGG" id="ned:HUN01_15245"/>
<organism evidence="1 2">
    <name type="scientific">Nostoc edaphicum CCNP1411</name>
    <dbReference type="NCBI Taxonomy" id="1472755"/>
    <lineage>
        <taxon>Bacteria</taxon>
        <taxon>Bacillati</taxon>
        <taxon>Cyanobacteriota</taxon>
        <taxon>Cyanophyceae</taxon>
        <taxon>Nostocales</taxon>
        <taxon>Nostocaceae</taxon>
        <taxon>Nostoc</taxon>
    </lineage>
</organism>
<proteinExistence type="predicted"/>